<reference evidence="1" key="1">
    <citation type="submission" date="2019-09" db="EMBL/GenBank/DDBJ databases">
        <authorList>
            <person name="Zhang L."/>
        </authorList>
    </citation>
    <scope>NUCLEOTIDE SEQUENCE</scope>
</reference>
<dbReference type="EMBL" id="LR721775">
    <property type="protein sequence ID" value="VVV60348.1"/>
    <property type="molecule type" value="Genomic_DNA"/>
</dbReference>
<sequence length="39" mass="4468">MVPAMFGMFAYKAAALVQVYRENEDLKFIFPDNQVDPNS</sequence>
<evidence type="ECO:0000313" key="1">
    <source>
        <dbReference type="EMBL" id="VVV60348.1"/>
    </source>
</evidence>
<dbReference type="PANTHER" id="PTHR34118">
    <property type="entry name" value="NF-KAPPA-B INHIBITOR-LIKE PROTEIN-RELATED"/>
    <property type="match status" value="1"/>
</dbReference>
<accession>A0A5K0X3T3</accession>
<protein>
    <submittedName>
        <fullName evidence="1">Uncharacterized protein</fullName>
    </submittedName>
</protein>
<gene>
    <name evidence="1" type="ORF">NYM_LOCUS5174</name>
</gene>
<proteinExistence type="predicted"/>
<dbReference type="AlphaFoldDB" id="A0A5K0X3T3"/>
<name>A0A5K0X3T3_9MAGN</name>
<organism evidence="1">
    <name type="scientific">Nymphaea colorata</name>
    <name type="common">pocket water lily</name>
    <dbReference type="NCBI Taxonomy" id="210225"/>
    <lineage>
        <taxon>Eukaryota</taxon>
        <taxon>Viridiplantae</taxon>
        <taxon>Streptophyta</taxon>
        <taxon>Embryophyta</taxon>
        <taxon>Tracheophyta</taxon>
        <taxon>Spermatophyta</taxon>
        <taxon>Magnoliopsida</taxon>
        <taxon>Nymphaeales</taxon>
        <taxon>Nymphaeaceae</taxon>
        <taxon>Nymphaea</taxon>
    </lineage>
</organism>
<dbReference type="PANTHER" id="PTHR34118:SF1">
    <property type="entry name" value="NF-KAPPA-B INHIBITOR-LIKE PROTEIN"/>
    <property type="match status" value="1"/>
</dbReference>